<dbReference type="EMBL" id="JASPKZ010001364">
    <property type="protein sequence ID" value="KAJ9598083.1"/>
    <property type="molecule type" value="Genomic_DNA"/>
</dbReference>
<evidence type="ECO:0000256" key="1">
    <source>
        <dbReference type="ARBA" id="ARBA00005964"/>
    </source>
</evidence>
<feature type="domain" description="Carboxylesterase type B" evidence="6">
    <location>
        <begin position="22"/>
        <end position="228"/>
    </location>
</feature>
<dbReference type="PANTHER" id="PTHR43142">
    <property type="entry name" value="CARBOXYLIC ESTER HYDROLASE"/>
    <property type="match status" value="1"/>
</dbReference>
<comment type="caution">
    <text evidence="7">The sequence shown here is derived from an EMBL/GenBank/DDBJ whole genome shotgun (WGS) entry which is preliminary data.</text>
</comment>
<dbReference type="Pfam" id="PF00135">
    <property type="entry name" value="COesterase"/>
    <property type="match status" value="2"/>
</dbReference>
<name>A0AAD8AFC4_DIPPU</name>
<evidence type="ECO:0000256" key="4">
    <source>
        <dbReference type="ARBA" id="ARBA00023180"/>
    </source>
</evidence>
<dbReference type="AlphaFoldDB" id="A0AAD8AFC4"/>
<evidence type="ECO:0000256" key="2">
    <source>
        <dbReference type="ARBA" id="ARBA00022487"/>
    </source>
</evidence>
<dbReference type="InterPro" id="IPR002018">
    <property type="entry name" value="CarbesteraseB"/>
</dbReference>
<dbReference type="EC" id="3.1.1.-" evidence="5"/>
<keyword evidence="2" id="KW-0719">Serine esterase</keyword>
<sequence length="496" mass="55591">MKCYLLVSVFFFFVCMAHKEDILVQIRNGALKGTTLNSRNNKTFYEFMGIPYAEPPVGNLRFKSPQAASVWEGVRDATKEGSVCVQFGVWSKEIGDEDCLFLNVFTPQVSRRDLKPVMVWIHGGAFIMGSDVVVVTINYRLGAFGFLNLDIEEVPGNAGLKDQVLALKWVQENILEFGGNPNKVTIVGESAGGASVHLHILSPMSTGLFHHAISESGTGLNPWAFRTPNSSFPEFLDLGNTLEFNNYLSPTLDSKAAPGDMFLPDTPLNLINSEIFNKVPYIAGTNSQEGIMFGEVEGEFSLYPSYNLNFKAGDIAAGENIENLRLDDFGIGEDILSHNDVIRKIEDFYFDNSSEYIAKLQQYVDFTAPVFLYHFTYVGYMNTFKKLFGGTELPGAAHVDEVPYIYWSPNVTWIPESSELETSERVVRMWANFAKTGNPTPAPDSLLQNVTWAPVKRPQLSYLNIDTDLTMQQSPRKQNAEFWMQIFHNYSLNPLC</sequence>
<dbReference type="Proteomes" id="UP001233999">
    <property type="component" value="Unassembled WGS sequence"/>
</dbReference>
<comment type="similarity">
    <text evidence="1 5">Belongs to the type-B carboxylesterase/lipase family.</text>
</comment>
<dbReference type="InterPro" id="IPR029058">
    <property type="entry name" value="AB_hydrolase_fold"/>
</dbReference>
<reference evidence="7" key="2">
    <citation type="submission" date="2023-05" db="EMBL/GenBank/DDBJ databases">
        <authorList>
            <person name="Fouks B."/>
        </authorList>
    </citation>
    <scope>NUCLEOTIDE SEQUENCE</scope>
    <source>
        <strain evidence="7">Stay&amp;Tobe</strain>
        <tissue evidence="7">Testes</tissue>
    </source>
</reference>
<evidence type="ECO:0000313" key="8">
    <source>
        <dbReference type="Proteomes" id="UP001233999"/>
    </source>
</evidence>
<feature type="domain" description="Carboxylesterase type B" evidence="6">
    <location>
        <begin position="248"/>
        <end position="483"/>
    </location>
</feature>
<dbReference type="Gene3D" id="3.40.50.1820">
    <property type="entry name" value="alpha/beta hydrolase"/>
    <property type="match status" value="2"/>
</dbReference>
<organism evidence="7 8">
    <name type="scientific">Diploptera punctata</name>
    <name type="common">Pacific beetle cockroach</name>
    <dbReference type="NCBI Taxonomy" id="6984"/>
    <lineage>
        <taxon>Eukaryota</taxon>
        <taxon>Metazoa</taxon>
        <taxon>Ecdysozoa</taxon>
        <taxon>Arthropoda</taxon>
        <taxon>Hexapoda</taxon>
        <taxon>Insecta</taxon>
        <taxon>Pterygota</taxon>
        <taxon>Neoptera</taxon>
        <taxon>Polyneoptera</taxon>
        <taxon>Dictyoptera</taxon>
        <taxon>Blattodea</taxon>
        <taxon>Blaberoidea</taxon>
        <taxon>Blaberidae</taxon>
        <taxon>Diplopterinae</taxon>
        <taxon>Diploptera</taxon>
    </lineage>
</organism>
<accession>A0AAD8AFC4</accession>
<keyword evidence="5" id="KW-0732">Signal</keyword>
<keyword evidence="3 5" id="KW-0378">Hydrolase</keyword>
<dbReference type="GO" id="GO:0052689">
    <property type="term" value="F:carboxylic ester hydrolase activity"/>
    <property type="evidence" value="ECO:0007669"/>
    <property type="project" value="UniProtKB-KW"/>
</dbReference>
<reference evidence="7" key="1">
    <citation type="journal article" date="2023" name="IScience">
        <title>Live-bearing cockroach genome reveals convergent evolutionary mechanisms linked to viviparity in insects and beyond.</title>
        <authorList>
            <person name="Fouks B."/>
            <person name="Harrison M.C."/>
            <person name="Mikhailova A.A."/>
            <person name="Marchal E."/>
            <person name="English S."/>
            <person name="Carruthers M."/>
            <person name="Jennings E.C."/>
            <person name="Chiamaka E.L."/>
            <person name="Frigard R.A."/>
            <person name="Pippel M."/>
            <person name="Attardo G.M."/>
            <person name="Benoit J.B."/>
            <person name="Bornberg-Bauer E."/>
            <person name="Tobe S.S."/>
        </authorList>
    </citation>
    <scope>NUCLEOTIDE SEQUENCE</scope>
    <source>
        <strain evidence="7">Stay&amp;Tobe</strain>
    </source>
</reference>
<proteinExistence type="inferred from homology"/>
<feature type="chain" id="PRO_5041770568" description="Carboxylic ester hydrolase" evidence="5">
    <location>
        <begin position="18"/>
        <end position="496"/>
    </location>
</feature>
<evidence type="ECO:0000256" key="3">
    <source>
        <dbReference type="ARBA" id="ARBA00022801"/>
    </source>
</evidence>
<dbReference type="PANTHER" id="PTHR43142:SF1">
    <property type="entry name" value="CARBOXYLIC ESTER HYDROLASE"/>
    <property type="match status" value="1"/>
</dbReference>
<dbReference type="InterPro" id="IPR019819">
    <property type="entry name" value="Carboxylesterase_B_CS"/>
</dbReference>
<dbReference type="PROSITE" id="PS00941">
    <property type="entry name" value="CARBOXYLESTERASE_B_2"/>
    <property type="match status" value="1"/>
</dbReference>
<gene>
    <name evidence="7" type="ORF">L9F63_026814</name>
</gene>
<evidence type="ECO:0000259" key="6">
    <source>
        <dbReference type="Pfam" id="PF00135"/>
    </source>
</evidence>
<evidence type="ECO:0000313" key="7">
    <source>
        <dbReference type="EMBL" id="KAJ9598083.1"/>
    </source>
</evidence>
<keyword evidence="4" id="KW-0325">Glycoprotein</keyword>
<feature type="signal peptide" evidence="5">
    <location>
        <begin position="1"/>
        <end position="17"/>
    </location>
</feature>
<protein>
    <recommendedName>
        <fullName evidence="5">Carboxylic ester hydrolase</fullName>
        <ecNumber evidence="5">3.1.1.-</ecNumber>
    </recommendedName>
</protein>
<dbReference type="InterPro" id="IPR019826">
    <property type="entry name" value="Carboxylesterase_B_AS"/>
</dbReference>
<dbReference type="SUPFAM" id="SSF53474">
    <property type="entry name" value="alpha/beta-Hydrolases"/>
    <property type="match status" value="1"/>
</dbReference>
<keyword evidence="8" id="KW-1185">Reference proteome</keyword>
<dbReference type="PROSITE" id="PS00122">
    <property type="entry name" value="CARBOXYLESTERASE_B_1"/>
    <property type="match status" value="1"/>
</dbReference>
<evidence type="ECO:0000256" key="5">
    <source>
        <dbReference type="RuleBase" id="RU361235"/>
    </source>
</evidence>